<keyword evidence="2" id="KW-0472">Membrane</keyword>
<organism evidence="3 4">
    <name type="scientific">Tenacibaculum polynesiense</name>
    <dbReference type="NCBI Taxonomy" id="3137857"/>
    <lineage>
        <taxon>Bacteria</taxon>
        <taxon>Pseudomonadati</taxon>
        <taxon>Bacteroidota</taxon>
        <taxon>Flavobacteriia</taxon>
        <taxon>Flavobacteriales</taxon>
        <taxon>Flavobacteriaceae</taxon>
        <taxon>Tenacibaculum</taxon>
    </lineage>
</organism>
<evidence type="ECO:0000313" key="3">
    <source>
        <dbReference type="EMBL" id="CAL2104079.1"/>
    </source>
</evidence>
<dbReference type="RefSeq" id="WP_348718333.1">
    <property type="nucleotide sequence ID" value="NZ_CAXJIO010000015.1"/>
</dbReference>
<gene>
    <name evidence="3" type="ORF">T190423A01A_60016</name>
</gene>
<keyword evidence="1" id="KW-0175">Coiled coil</keyword>
<feature type="transmembrane region" description="Helical" evidence="2">
    <location>
        <begin position="87"/>
        <end position="113"/>
    </location>
</feature>
<name>A0ABP1F0J6_9FLAO</name>
<dbReference type="Proteomes" id="UP001497527">
    <property type="component" value="Unassembled WGS sequence"/>
</dbReference>
<proteinExistence type="predicted"/>
<evidence type="ECO:0000313" key="4">
    <source>
        <dbReference type="Proteomes" id="UP001497527"/>
    </source>
</evidence>
<keyword evidence="2" id="KW-0812">Transmembrane</keyword>
<comment type="caution">
    <text evidence="3">The sequence shown here is derived from an EMBL/GenBank/DDBJ whole genome shotgun (WGS) entry which is preliminary data.</text>
</comment>
<protein>
    <submittedName>
        <fullName evidence="3">Uncharacterized protein</fullName>
    </submittedName>
</protein>
<accession>A0ABP1F0J6</accession>
<feature type="coiled-coil region" evidence="1">
    <location>
        <begin position="160"/>
        <end position="197"/>
    </location>
</feature>
<sequence>MNFFVNFLVAIDQLGNVLAGGNPDNTISSRVGYYTEKYYPANKIPLKWRIFRDIIDFTFYPIDGKNHCKEAYFNDAGEEFDTGTNDFAVAVLAILIIISCVFITFLLYFLYLLGIVSPKKINRTKNIKQRLLLAEAKLKGVYTELNEHQIIVDAELDVIIDETQNTIEEIAQKVEGILQLKERLANFKTNKQKTTHKHDNNSHG</sequence>
<keyword evidence="4" id="KW-1185">Reference proteome</keyword>
<evidence type="ECO:0000256" key="2">
    <source>
        <dbReference type="SAM" id="Phobius"/>
    </source>
</evidence>
<dbReference type="EMBL" id="CAXJIO010000015">
    <property type="protein sequence ID" value="CAL2104079.1"/>
    <property type="molecule type" value="Genomic_DNA"/>
</dbReference>
<reference evidence="3 4" key="1">
    <citation type="submission" date="2024-05" db="EMBL/GenBank/DDBJ databases">
        <authorList>
            <person name="Duchaud E."/>
        </authorList>
    </citation>
    <scope>NUCLEOTIDE SEQUENCE [LARGE SCALE GENOMIC DNA]</scope>
    <source>
        <strain evidence="3">Ena-SAMPLE-TAB-13-05-2024-13:56:06:370-140308</strain>
    </source>
</reference>
<evidence type="ECO:0000256" key="1">
    <source>
        <dbReference type="SAM" id="Coils"/>
    </source>
</evidence>
<keyword evidence="2" id="KW-1133">Transmembrane helix</keyword>